<dbReference type="EC" id="5.4.99.5" evidence="2"/>
<keyword evidence="4 6" id="KW-0413">Isomerase</keyword>
<proteinExistence type="predicted"/>
<dbReference type="PROSITE" id="PS51168">
    <property type="entry name" value="CHORISMATE_MUT_2"/>
    <property type="match status" value="1"/>
</dbReference>
<dbReference type="SUPFAM" id="SSF48600">
    <property type="entry name" value="Chorismate mutase II"/>
    <property type="match status" value="1"/>
</dbReference>
<dbReference type="PANTHER" id="PTHR38041">
    <property type="entry name" value="CHORISMATE MUTASE"/>
    <property type="match status" value="1"/>
</dbReference>
<keyword evidence="3" id="KW-0732">Signal</keyword>
<evidence type="ECO:0000256" key="2">
    <source>
        <dbReference type="ARBA" id="ARBA00012404"/>
    </source>
</evidence>
<dbReference type="InterPro" id="IPR002701">
    <property type="entry name" value="CM_II_prokaryot"/>
</dbReference>
<dbReference type="EMBL" id="LT559118">
    <property type="protein sequence ID" value="SBO90677.1"/>
    <property type="molecule type" value="Genomic_DNA"/>
</dbReference>
<dbReference type="NCBIfam" id="TIGR01806">
    <property type="entry name" value="CM_mono2"/>
    <property type="match status" value="1"/>
</dbReference>
<name>A0A1M4DVT8_9ACTN</name>
<dbReference type="InterPro" id="IPR036263">
    <property type="entry name" value="Chorismate_II_sf"/>
</dbReference>
<protein>
    <recommendedName>
        <fullName evidence="2">chorismate mutase</fullName>
        <ecNumber evidence="2">5.4.99.5</ecNumber>
    </recommendedName>
</protein>
<evidence type="ECO:0000256" key="1">
    <source>
        <dbReference type="ARBA" id="ARBA00004817"/>
    </source>
</evidence>
<sequence length="216" mass="22893">MVAMVPMVLLAAESAADARTVPVAGPLAAVPADGARGGLGWSAVGAPAGLMELVDLTVQRLLLADEVAAAKFADGRPISDPARERQLLEAVAAQSARAGLAPEAGVRFFRAQIEAGKRVQRGLHARWRAHPELRPRHHPDLATDLRPRLDRLTPPLLRLLKETAPVRASAGRCWTGLAAAKLAVETRTGLDRLHRDALGAALVPLCARAQAERVRG</sequence>
<evidence type="ECO:0000259" key="5">
    <source>
        <dbReference type="PROSITE" id="PS51168"/>
    </source>
</evidence>
<dbReference type="UniPathway" id="UPA00120">
    <property type="reaction ID" value="UER00203"/>
</dbReference>
<evidence type="ECO:0000256" key="3">
    <source>
        <dbReference type="ARBA" id="ARBA00022729"/>
    </source>
</evidence>
<dbReference type="InterPro" id="IPR051331">
    <property type="entry name" value="Chorismate_mutase-related"/>
</dbReference>
<dbReference type="InterPro" id="IPR036979">
    <property type="entry name" value="CM_dom_sf"/>
</dbReference>
<dbReference type="GO" id="GO:0009697">
    <property type="term" value="P:salicylic acid biosynthetic process"/>
    <property type="evidence" value="ECO:0007669"/>
    <property type="project" value="TreeGrafter"/>
</dbReference>
<feature type="domain" description="Chorismate mutase" evidence="5">
    <location>
        <begin position="26"/>
        <end position="124"/>
    </location>
</feature>
<dbReference type="PANTHER" id="PTHR38041:SF2">
    <property type="entry name" value="SECRETED CHORISMATE MUTASE"/>
    <property type="match status" value="1"/>
</dbReference>
<dbReference type="InterPro" id="IPR008240">
    <property type="entry name" value="Chorismate_mutase_periplasmic"/>
</dbReference>
<reference evidence="6" key="1">
    <citation type="submission" date="2016-04" db="EMBL/GenBank/DDBJ databases">
        <authorList>
            <person name="Evans L.H."/>
            <person name="Alamgir A."/>
            <person name="Owens N."/>
            <person name="Weber N.D."/>
            <person name="Virtaneva K."/>
            <person name="Barbian K."/>
            <person name="Babar A."/>
            <person name="Rosenke K."/>
        </authorList>
    </citation>
    <scope>NUCLEOTIDE SEQUENCE</scope>
    <source>
        <strain evidence="6">Nono1</strain>
    </source>
</reference>
<organism evidence="6">
    <name type="scientific">Nonomuraea gerenzanensis</name>
    <dbReference type="NCBI Taxonomy" id="93944"/>
    <lineage>
        <taxon>Bacteria</taxon>
        <taxon>Bacillati</taxon>
        <taxon>Actinomycetota</taxon>
        <taxon>Actinomycetes</taxon>
        <taxon>Streptosporangiales</taxon>
        <taxon>Streptosporangiaceae</taxon>
        <taxon>Nonomuraea</taxon>
    </lineage>
</organism>
<dbReference type="GO" id="GO:0004106">
    <property type="term" value="F:chorismate mutase activity"/>
    <property type="evidence" value="ECO:0007669"/>
    <property type="project" value="UniProtKB-EC"/>
</dbReference>
<dbReference type="GO" id="GO:0046417">
    <property type="term" value="P:chorismate metabolic process"/>
    <property type="evidence" value="ECO:0007669"/>
    <property type="project" value="InterPro"/>
</dbReference>
<comment type="pathway">
    <text evidence="1">Metabolic intermediate biosynthesis; prephenate biosynthesis; prephenate from chorismate: step 1/1.</text>
</comment>
<dbReference type="AlphaFoldDB" id="A0A1M4DVT8"/>
<dbReference type="Gene3D" id="1.20.59.10">
    <property type="entry name" value="Chorismate mutase"/>
    <property type="match status" value="1"/>
</dbReference>
<dbReference type="SMART" id="SM00830">
    <property type="entry name" value="CM_2"/>
    <property type="match status" value="1"/>
</dbReference>
<dbReference type="Pfam" id="PF01817">
    <property type="entry name" value="CM_2"/>
    <property type="match status" value="1"/>
</dbReference>
<evidence type="ECO:0000313" key="6">
    <source>
        <dbReference type="EMBL" id="SBO90677.1"/>
    </source>
</evidence>
<gene>
    <name evidence="6" type="ORF">BN4615_P191</name>
</gene>
<accession>A0A1M4DVT8</accession>
<evidence type="ECO:0000256" key="4">
    <source>
        <dbReference type="ARBA" id="ARBA00023235"/>
    </source>
</evidence>